<reference evidence="2" key="1">
    <citation type="submission" date="2022-10" db="EMBL/GenBank/DDBJ databases">
        <title>The WGS of Solirubrobacter ginsenosidimutans DSM 21036.</title>
        <authorList>
            <person name="Jiang Z."/>
        </authorList>
    </citation>
    <scope>NUCLEOTIDE SEQUENCE</scope>
    <source>
        <strain evidence="2">DSM 21036</strain>
    </source>
</reference>
<evidence type="ECO:0000313" key="3">
    <source>
        <dbReference type="Proteomes" id="UP001149140"/>
    </source>
</evidence>
<keyword evidence="2" id="KW-0808">Transferase</keyword>
<organism evidence="2 3">
    <name type="scientific">Solirubrobacter ginsenosidimutans</name>
    <dbReference type="NCBI Taxonomy" id="490573"/>
    <lineage>
        <taxon>Bacteria</taxon>
        <taxon>Bacillati</taxon>
        <taxon>Actinomycetota</taxon>
        <taxon>Thermoleophilia</taxon>
        <taxon>Solirubrobacterales</taxon>
        <taxon>Solirubrobacteraceae</taxon>
        <taxon>Solirubrobacter</taxon>
    </lineage>
</organism>
<dbReference type="InterPro" id="IPR002213">
    <property type="entry name" value="UDP_glucos_trans"/>
</dbReference>
<sequence length="398" mass="42335">MRVLLGAFGDPGHAFPIIALGSELVTRGHEVAIETWQRWREPCEAAGVVFSPAPEYQVFPTRERPLKPYEAAVLAARVTQAFVRSFEPDVVVSDILTVAPALAAELEGVPVATVIPHVHPDLPPGFPPFSIGARKPRTRVGAALWKQTDRAVAVGLDQGRREYNDCRARLGLPPLPWTHTGLSRSLTMVATLPQLEYPREWPSWCRVVGPLLWEPGGPLVEPVPGDEPVVLVAPSTSQDPSGSLLRACLEGLADEPVRVVAIGASDAVAAPANTVLAPWMSYARTMPRCDLVITHGGHGTLARALVSGCPVVVVPAGGDMAENAARVDWAGVGVRLAPRFCTPWGVRLAVRRALGMPELRARAAEIAAWSFANPGTATAAAQLERWAATTGVATAPAE</sequence>
<evidence type="ECO:0000313" key="2">
    <source>
        <dbReference type="EMBL" id="MDA0165748.1"/>
    </source>
</evidence>
<dbReference type="GO" id="GO:0017000">
    <property type="term" value="P:antibiotic biosynthetic process"/>
    <property type="evidence" value="ECO:0007669"/>
    <property type="project" value="UniProtKB-ARBA"/>
</dbReference>
<dbReference type="RefSeq" id="WP_270045010.1">
    <property type="nucleotide sequence ID" value="NZ_JAPDOD010000051.1"/>
</dbReference>
<dbReference type="Proteomes" id="UP001149140">
    <property type="component" value="Unassembled WGS sequence"/>
</dbReference>
<comment type="caution">
    <text evidence="2">The sequence shown here is derived from an EMBL/GenBank/DDBJ whole genome shotgun (WGS) entry which is preliminary data.</text>
</comment>
<protein>
    <submittedName>
        <fullName evidence="2">Glycosyl transferase</fullName>
    </submittedName>
</protein>
<evidence type="ECO:0000259" key="1">
    <source>
        <dbReference type="Pfam" id="PF06722"/>
    </source>
</evidence>
<keyword evidence="3" id="KW-1185">Reference proteome</keyword>
<dbReference type="PANTHER" id="PTHR48050">
    <property type="entry name" value="STEROL 3-BETA-GLUCOSYLTRANSFERASE"/>
    <property type="match status" value="1"/>
</dbReference>
<dbReference type="SUPFAM" id="SSF53756">
    <property type="entry name" value="UDP-Glycosyltransferase/glycogen phosphorylase"/>
    <property type="match status" value="1"/>
</dbReference>
<feature type="domain" description="Erythromycin biosynthesis protein CIII-like C-terminal" evidence="1">
    <location>
        <begin position="265"/>
        <end position="384"/>
    </location>
</feature>
<dbReference type="PANTHER" id="PTHR48050:SF13">
    <property type="entry name" value="STEROL 3-BETA-GLUCOSYLTRANSFERASE UGT80A2"/>
    <property type="match status" value="1"/>
</dbReference>
<name>A0A9X3SA81_9ACTN</name>
<dbReference type="CDD" id="cd03784">
    <property type="entry name" value="GT1_Gtf-like"/>
    <property type="match status" value="1"/>
</dbReference>
<dbReference type="GO" id="GO:0008194">
    <property type="term" value="F:UDP-glycosyltransferase activity"/>
    <property type="evidence" value="ECO:0007669"/>
    <property type="project" value="InterPro"/>
</dbReference>
<dbReference type="EMBL" id="JAPDOD010000051">
    <property type="protein sequence ID" value="MDA0165748.1"/>
    <property type="molecule type" value="Genomic_DNA"/>
</dbReference>
<dbReference type="Pfam" id="PF06722">
    <property type="entry name" value="EryCIII-like_C"/>
    <property type="match status" value="1"/>
</dbReference>
<dbReference type="InterPro" id="IPR010610">
    <property type="entry name" value="EryCIII-like_C"/>
</dbReference>
<gene>
    <name evidence="2" type="ORF">OM076_36110</name>
</gene>
<dbReference type="Gene3D" id="3.40.50.2000">
    <property type="entry name" value="Glycogen Phosphorylase B"/>
    <property type="match status" value="2"/>
</dbReference>
<proteinExistence type="predicted"/>
<dbReference type="GO" id="GO:0016758">
    <property type="term" value="F:hexosyltransferase activity"/>
    <property type="evidence" value="ECO:0007669"/>
    <property type="project" value="UniProtKB-ARBA"/>
</dbReference>
<dbReference type="AlphaFoldDB" id="A0A9X3SA81"/>
<accession>A0A9X3SA81</accession>
<dbReference type="InterPro" id="IPR050426">
    <property type="entry name" value="Glycosyltransferase_28"/>
</dbReference>